<dbReference type="AlphaFoldDB" id="A0AAW1VVW2"/>
<name>A0AAW1VVW2_RUBAR</name>
<comment type="caution">
    <text evidence="1">The sequence shown here is derived from an EMBL/GenBank/DDBJ whole genome shotgun (WGS) entry which is preliminary data.</text>
</comment>
<dbReference type="Proteomes" id="UP001457282">
    <property type="component" value="Unassembled WGS sequence"/>
</dbReference>
<gene>
    <name evidence="1" type="ORF">M0R45_035117</name>
</gene>
<protein>
    <recommendedName>
        <fullName evidence="3">Secreted protein</fullName>
    </recommendedName>
</protein>
<sequence>MPSLSPPQPCFIALASLCTSAVDGHNHHQSSRSPPLTTTGHCNLNQTQTEAATSLVFDASHSFKVKLSLHYGVSAVVDSSSHRPAFQRPNQRFCTSHLSAAPGSATIVLSHLPKSSLLSNLPLSILPS</sequence>
<organism evidence="1 2">
    <name type="scientific">Rubus argutus</name>
    <name type="common">Southern blackberry</name>
    <dbReference type="NCBI Taxonomy" id="59490"/>
    <lineage>
        <taxon>Eukaryota</taxon>
        <taxon>Viridiplantae</taxon>
        <taxon>Streptophyta</taxon>
        <taxon>Embryophyta</taxon>
        <taxon>Tracheophyta</taxon>
        <taxon>Spermatophyta</taxon>
        <taxon>Magnoliopsida</taxon>
        <taxon>eudicotyledons</taxon>
        <taxon>Gunneridae</taxon>
        <taxon>Pentapetalae</taxon>
        <taxon>rosids</taxon>
        <taxon>fabids</taxon>
        <taxon>Rosales</taxon>
        <taxon>Rosaceae</taxon>
        <taxon>Rosoideae</taxon>
        <taxon>Rosoideae incertae sedis</taxon>
        <taxon>Rubus</taxon>
    </lineage>
</organism>
<keyword evidence="2" id="KW-1185">Reference proteome</keyword>
<evidence type="ECO:0008006" key="3">
    <source>
        <dbReference type="Google" id="ProtNLM"/>
    </source>
</evidence>
<reference evidence="1 2" key="1">
    <citation type="journal article" date="2023" name="G3 (Bethesda)">
        <title>A chromosome-length genome assembly and annotation of blackberry (Rubus argutus, cv. 'Hillquist').</title>
        <authorList>
            <person name="Bruna T."/>
            <person name="Aryal R."/>
            <person name="Dudchenko O."/>
            <person name="Sargent D.J."/>
            <person name="Mead D."/>
            <person name="Buti M."/>
            <person name="Cavallini A."/>
            <person name="Hytonen T."/>
            <person name="Andres J."/>
            <person name="Pham M."/>
            <person name="Weisz D."/>
            <person name="Mascagni F."/>
            <person name="Usai G."/>
            <person name="Natali L."/>
            <person name="Bassil N."/>
            <person name="Fernandez G.E."/>
            <person name="Lomsadze A."/>
            <person name="Armour M."/>
            <person name="Olukolu B."/>
            <person name="Poorten T."/>
            <person name="Britton C."/>
            <person name="Davik J."/>
            <person name="Ashrafi H."/>
            <person name="Aiden E.L."/>
            <person name="Borodovsky M."/>
            <person name="Worthington M."/>
        </authorList>
    </citation>
    <scope>NUCLEOTIDE SEQUENCE [LARGE SCALE GENOMIC DNA]</scope>
    <source>
        <strain evidence="1">PI 553951</strain>
    </source>
</reference>
<dbReference type="EMBL" id="JBEDUW010000007">
    <property type="protein sequence ID" value="KAK9911196.1"/>
    <property type="molecule type" value="Genomic_DNA"/>
</dbReference>
<evidence type="ECO:0000313" key="1">
    <source>
        <dbReference type="EMBL" id="KAK9911196.1"/>
    </source>
</evidence>
<proteinExistence type="predicted"/>
<evidence type="ECO:0000313" key="2">
    <source>
        <dbReference type="Proteomes" id="UP001457282"/>
    </source>
</evidence>
<accession>A0AAW1VVW2</accession>